<dbReference type="GO" id="GO:0007156">
    <property type="term" value="P:homophilic cell adhesion via plasma membrane adhesion molecules"/>
    <property type="evidence" value="ECO:0007669"/>
    <property type="project" value="InterPro"/>
</dbReference>
<dbReference type="FunFam" id="2.60.40.60:FF:000262">
    <property type="entry name" value="protocadherin-23 isoform X2"/>
    <property type="match status" value="1"/>
</dbReference>
<feature type="chain" id="PRO_5036262801" evidence="10">
    <location>
        <begin position="28"/>
        <end position="766"/>
    </location>
</feature>
<keyword evidence="3" id="KW-0677">Repeat</keyword>
<keyword evidence="5 9" id="KW-1133">Transmembrane helix</keyword>
<dbReference type="InterPro" id="IPR020894">
    <property type="entry name" value="Cadherin_CS"/>
</dbReference>
<keyword evidence="2 9" id="KW-0812">Transmembrane</keyword>
<dbReference type="PANTHER" id="PTHR24026:SF126">
    <property type="entry name" value="PROTOCADHERIN FAT 4"/>
    <property type="match status" value="1"/>
</dbReference>
<dbReference type="AlphaFoldDB" id="A0A8D9B0H9"/>
<feature type="domain" description="Cadherin" evidence="11">
    <location>
        <begin position="47"/>
        <end position="143"/>
    </location>
</feature>
<dbReference type="FunFam" id="2.60.40.60:FF:000104">
    <property type="entry name" value="cadherin-23 isoform X1"/>
    <property type="match status" value="1"/>
</dbReference>
<feature type="domain" description="Cadherin" evidence="11">
    <location>
        <begin position="363"/>
        <end position="459"/>
    </location>
</feature>
<dbReference type="InterPro" id="IPR002126">
    <property type="entry name" value="Cadherin-like_dom"/>
</dbReference>
<feature type="signal peptide" evidence="10">
    <location>
        <begin position="1"/>
        <end position="27"/>
    </location>
</feature>
<dbReference type="EMBL" id="HBUF01041770">
    <property type="protein sequence ID" value="CAG6618317.1"/>
    <property type="molecule type" value="Transcribed_RNA"/>
</dbReference>
<evidence type="ECO:0000313" key="12">
    <source>
        <dbReference type="EMBL" id="CAG6772971.1"/>
    </source>
</evidence>
<evidence type="ECO:0000256" key="8">
    <source>
        <dbReference type="SAM" id="MobiDB-lite"/>
    </source>
</evidence>
<keyword evidence="4 7" id="KW-0106">Calcium</keyword>
<reference evidence="12" key="1">
    <citation type="submission" date="2021-05" db="EMBL/GenBank/DDBJ databases">
        <authorList>
            <person name="Alioto T."/>
            <person name="Alioto T."/>
            <person name="Gomez Garrido J."/>
        </authorList>
    </citation>
    <scope>NUCLEOTIDE SEQUENCE</scope>
</reference>
<proteinExistence type="predicted"/>
<dbReference type="PRINTS" id="PR00205">
    <property type="entry name" value="CADHERIN"/>
</dbReference>
<dbReference type="SUPFAM" id="SSF49313">
    <property type="entry name" value="Cadherin-like"/>
    <property type="match status" value="4"/>
</dbReference>
<dbReference type="PROSITE" id="PS00232">
    <property type="entry name" value="CADHERIN_1"/>
    <property type="match status" value="1"/>
</dbReference>
<evidence type="ECO:0000256" key="2">
    <source>
        <dbReference type="ARBA" id="ARBA00022692"/>
    </source>
</evidence>
<dbReference type="EMBL" id="HBUF01041768">
    <property type="protein sequence ID" value="CAG6618313.1"/>
    <property type="molecule type" value="Transcribed_RNA"/>
</dbReference>
<dbReference type="GO" id="GO:0005886">
    <property type="term" value="C:plasma membrane"/>
    <property type="evidence" value="ECO:0007669"/>
    <property type="project" value="UniProtKB-SubCell"/>
</dbReference>
<evidence type="ECO:0000256" key="9">
    <source>
        <dbReference type="SAM" id="Phobius"/>
    </source>
</evidence>
<organism evidence="12">
    <name type="scientific">Cacopsylla melanoneura</name>
    <dbReference type="NCBI Taxonomy" id="428564"/>
    <lineage>
        <taxon>Eukaryota</taxon>
        <taxon>Metazoa</taxon>
        <taxon>Ecdysozoa</taxon>
        <taxon>Arthropoda</taxon>
        <taxon>Hexapoda</taxon>
        <taxon>Insecta</taxon>
        <taxon>Pterygota</taxon>
        <taxon>Neoptera</taxon>
        <taxon>Paraneoptera</taxon>
        <taxon>Hemiptera</taxon>
        <taxon>Sternorrhyncha</taxon>
        <taxon>Psylloidea</taxon>
        <taxon>Psyllidae</taxon>
        <taxon>Psyllinae</taxon>
        <taxon>Cacopsylla</taxon>
    </lineage>
</organism>
<evidence type="ECO:0000256" key="3">
    <source>
        <dbReference type="ARBA" id="ARBA00022737"/>
    </source>
</evidence>
<evidence type="ECO:0000256" key="7">
    <source>
        <dbReference type="PROSITE-ProRule" id="PRU00043"/>
    </source>
</evidence>
<evidence type="ECO:0000256" key="4">
    <source>
        <dbReference type="ARBA" id="ARBA00022837"/>
    </source>
</evidence>
<keyword evidence="10" id="KW-0732">Signal</keyword>
<name>A0A8D9B0H9_9HEMI</name>
<dbReference type="Gene3D" id="2.60.40.60">
    <property type="entry name" value="Cadherins"/>
    <property type="match status" value="5"/>
</dbReference>
<evidence type="ECO:0000256" key="5">
    <source>
        <dbReference type="ARBA" id="ARBA00022989"/>
    </source>
</evidence>
<sequence length="766" mass="84812">MYGVNTPGFLHRTTYLLLAICIQSVLLQVPDNRCFLEDGGSAESFFVNEDLPIGSVIGKLHILGDPGEHGNIELRLKELDSPVVILSGTKELSLVRRLDKEGIDGPSSVYINVLCEKKRNSDPGFLIPVNIRVTDANDNAPQFVNAPYVLNISEVTVVGTRVLQGIKAIDADQQGPFSTVQYSVSPGPYADYFVFVNGLEGTLVLRKPLDYETLQNFTITIRAQDQGNPPKWTDTTLYVNVIDADDQNPKFYDENYSAILPENVKSGLKLEVKPREMAAFDQDLGIKAPIYYTLNSADSFYQYFNINKATGNIYVAKDINEDDFLQPVTLVVRAIQYDNQDRYALATLVVSKAGTSLRELQFSKNEYSVTALENLPVNYVLLTVSTNKPRDPRIKYWLSNDYGERFSISRQGDIILMQCLDYETEDSYKFMVYASDSIMTTSATVNITVLNVNDWDPRFRYPQYEFFLPHIPLTDLIPGSVIGKVEAADGDKGDRVTLSLRGSYEKMFSINDSGHISIVDLSAINTSTIHLVAVATDTGIPPRQASVPAIIHFPEAVVLQASSRLNTGSNSTVLVILAAVLIVLGFVIIVLIVYIHKNKRTKENSSSSPRSSNNKNNSFLSNVILPEKHVNVVAIPKIQENPVFNGSQAEMQPGRGGANSSIYTATVKTNRPSQFNSLKSKQKLAPQPPQVPKPTPPSSHNMDSVRSGGSNVMWPVGTIPRRVKKLSWDDEGDSFQRKPELDPEVGVTPLVTDMKTSDSTNLTVYF</sequence>
<dbReference type="EMBL" id="HBUF01251160">
    <property type="protein sequence ID" value="CAG6680100.1"/>
    <property type="molecule type" value="Transcribed_RNA"/>
</dbReference>
<dbReference type="EMBL" id="HBUF01589892">
    <property type="protein sequence ID" value="CAG6772970.1"/>
    <property type="molecule type" value="Transcribed_RNA"/>
</dbReference>
<dbReference type="PANTHER" id="PTHR24026">
    <property type="entry name" value="FAT ATYPICAL CADHERIN-RELATED"/>
    <property type="match status" value="1"/>
</dbReference>
<evidence type="ECO:0000259" key="11">
    <source>
        <dbReference type="PROSITE" id="PS50268"/>
    </source>
</evidence>
<dbReference type="CDD" id="cd11304">
    <property type="entry name" value="Cadherin_repeat"/>
    <property type="match status" value="5"/>
</dbReference>
<evidence type="ECO:0000256" key="1">
    <source>
        <dbReference type="ARBA" id="ARBA00004370"/>
    </source>
</evidence>
<dbReference type="EMBL" id="HBUF01041766">
    <property type="protein sequence ID" value="CAG6618309.1"/>
    <property type="molecule type" value="Transcribed_RNA"/>
</dbReference>
<comment type="subcellular location">
    <subcellularLocation>
        <location evidence="1">Membrane</location>
    </subcellularLocation>
</comment>
<dbReference type="PROSITE" id="PS50268">
    <property type="entry name" value="CADHERIN_2"/>
    <property type="match status" value="4"/>
</dbReference>
<evidence type="ECO:0000256" key="6">
    <source>
        <dbReference type="ARBA" id="ARBA00023136"/>
    </source>
</evidence>
<dbReference type="Pfam" id="PF00028">
    <property type="entry name" value="Cadherin"/>
    <property type="match status" value="2"/>
</dbReference>
<dbReference type="InterPro" id="IPR015919">
    <property type="entry name" value="Cadherin-like_sf"/>
</dbReference>
<dbReference type="EMBL" id="HBUF01589893">
    <property type="protein sequence ID" value="CAG6772971.1"/>
    <property type="molecule type" value="Transcribed_RNA"/>
</dbReference>
<evidence type="ECO:0000256" key="10">
    <source>
        <dbReference type="SAM" id="SignalP"/>
    </source>
</evidence>
<feature type="region of interest" description="Disordered" evidence="8">
    <location>
        <begin position="675"/>
        <end position="714"/>
    </location>
</feature>
<protein>
    <submittedName>
        <fullName evidence="12">Protocadherin-15</fullName>
    </submittedName>
</protein>
<feature type="domain" description="Cadherin" evidence="11">
    <location>
        <begin position="252"/>
        <end position="362"/>
    </location>
</feature>
<feature type="transmembrane region" description="Helical" evidence="9">
    <location>
        <begin position="573"/>
        <end position="595"/>
    </location>
</feature>
<dbReference type="EMBL" id="HBUF01589894">
    <property type="protein sequence ID" value="CAG6772972.1"/>
    <property type="molecule type" value="Transcribed_RNA"/>
</dbReference>
<dbReference type="GO" id="GO:0005509">
    <property type="term" value="F:calcium ion binding"/>
    <property type="evidence" value="ECO:0007669"/>
    <property type="project" value="UniProtKB-UniRule"/>
</dbReference>
<dbReference type="SMART" id="SM00112">
    <property type="entry name" value="CA"/>
    <property type="match status" value="5"/>
</dbReference>
<dbReference type="EMBL" id="HBUF01041769">
    <property type="protein sequence ID" value="CAG6618315.1"/>
    <property type="molecule type" value="Transcribed_RNA"/>
</dbReference>
<dbReference type="EMBL" id="HBUF01041767">
    <property type="protein sequence ID" value="CAG6618311.1"/>
    <property type="molecule type" value="Transcribed_RNA"/>
</dbReference>
<dbReference type="EMBL" id="HBUF01251159">
    <property type="protein sequence ID" value="CAG6680099.1"/>
    <property type="molecule type" value="Transcribed_RNA"/>
</dbReference>
<feature type="domain" description="Cadherin" evidence="11">
    <location>
        <begin position="144"/>
        <end position="251"/>
    </location>
</feature>
<accession>A0A8D9B0H9</accession>
<feature type="compositionally biased region" description="Pro residues" evidence="8">
    <location>
        <begin position="686"/>
        <end position="697"/>
    </location>
</feature>
<feature type="compositionally biased region" description="Polar residues" evidence="8">
    <location>
        <begin position="698"/>
        <end position="710"/>
    </location>
</feature>
<keyword evidence="6 9" id="KW-0472">Membrane</keyword>